<evidence type="ECO:0000256" key="1">
    <source>
        <dbReference type="ARBA" id="ARBA00022490"/>
    </source>
</evidence>
<evidence type="ECO:0000256" key="4">
    <source>
        <dbReference type="ARBA" id="ARBA00022839"/>
    </source>
</evidence>
<sequence>MIFSPSPPPDDVISVSALNRLARELLELGVPPVWISGEISNLTLAASGHAYFSLKDGSAQVRCVMFRNALTRLAAKPREGMQVELRGQVTLYEARGEFQINVETLRSAGLGRLYEAFEKLKAKLEAEGLFAAERKRALPSHPRAIGIVTSPAAAALRDVVSTLHRRMPSIPLILYPTPVQGLGAEQQIAAAIRQASARSEVDVLIVCRGGGSIEDLWAFNEEVVARAVADCRIPVVSGVGHETDFTICDFVADRRAPTPTAAAELVSPSREQLLQRVDQVQRQLERALSRLMTDKAQQLDFLSRRLVHPGERLARQRDTLKLAEHRLQSRIRAILDGSNRRLASTEARLARLFPDLGSQHRQLDQLGERLDRSMARLLAECQRRLARCEGTLTALNPNAVLARGYAIVQKADGRAVKAPYEVVRGERVTLRLAEGQTEAIIDPPQTATQIQAELPF</sequence>
<gene>
    <name evidence="5 10" type="primary">xseA</name>
    <name evidence="10" type="ORF">QU481_20705</name>
</gene>
<dbReference type="NCBIfam" id="TIGR00237">
    <property type="entry name" value="xseA"/>
    <property type="match status" value="1"/>
</dbReference>
<evidence type="ECO:0000313" key="11">
    <source>
        <dbReference type="Proteomes" id="UP001168540"/>
    </source>
</evidence>
<evidence type="ECO:0000256" key="2">
    <source>
        <dbReference type="ARBA" id="ARBA00022722"/>
    </source>
</evidence>
<evidence type="ECO:0000259" key="9">
    <source>
        <dbReference type="Pfam" id="PF13742"/>
    </source>
</evidence>
<dbReference type="PANTHER" id="PTHR30008:SF0">
    <property type="entry name" value="EXODEOXYRIBONUCLEASE 7 LARGE SUBUNIT"/>
    <property type="match status" value="1"/>
</dbReference>
<keyword evidence="11" id="KW-1185">Reference proteome</keyword>
<dbReference type="Pfam" id="PF13742">
    <property type="entry name" value="tRNA_anti_2"/>
    <property type="match status" value="1"/>
</dbReference>
<reference evidence="10" key="1">
    <citation type="submission" date="2023-06" db="EMBL/GenBank/DDBJ databases">
        <authorList>
            <person name="Zhang S."/>
        </authorList>
    </citation>
    <scope>NUCLEOTIDE SEQUENCE</scope>
    <source>
        <strain evidence="10">SG2303</strain>
    </source>
</reference>
<dbReference type="GO" id="GO:0008855">
    <property type="term" value="F:exodeoxyribonuclease VII activity"/>
    <property type="evidence" value="ECO:0007669"/>
    <property type="project" value="UniProtKB-EC"/>
</dbReference>
<organism evidence="10 11">
    <name type="scientific">Crenobacter oryzisoli</name>
    <dbReference type="NCBI Taxonomy" id="3056844"/>
    <lineage>
        <taxon>Bacteria</taxon>
        <taxon>Pseudomonadati</taxon>
        <taxon>Pseudomonadota</taxon>
        <taxon>Betaproteobacteria</taxon>
        <taxon>Neisseriales</taxon>
        <taxon>Neisseriaceae</taxon>
        <taxon>Crenobacter</taxon>
    </lineage>
</organism>
<comment type="subunit">
    <text evidence="5">Heterooligomer composed of large and small subunits.</text>
</comment>
<dbReference type="EC" id="3.1.11.6" evidence="5"/>
<evidence type="ECO:0000313" key="10">
    <source>
        <dbReference type="EMBL" id="MDN0077259.1"/>
    </source>
</evidence>
<comment type="caution">
    <text evidence="10">The sequence shown here is derived from an EMBL/GenBank/DDBJ whole genome shotgun (WGS) entry which is preliminary data.</text>
</comment>
<evidence type="ECO:0000256" key="5">
    <source>
        <dbReference type="HAMAP-Rule" id="MF_00378"/>
    </source>
</evidence>
<comment type="similarity">
    <text evidence="5 6">Belongs to the XseA family.</text>
</comment>
<comment type="catalytic activity">
    <reaction evidence="5 6">
        <text>Exonucleolytic cleavage in either 5'- to 3'- or 3'- to 5'-direction to yield nucleoside 5'-phosphates.</text>
        <dbReference type="EC" id="3.1.11.6"/>
    </reaction>
</comment>
<keyword evidence="3 5" id="KW-0378">Hydrolase</keyword>
<keyword evidence="2 5" id="KW-0540">Nuclease</keyword>
<dbReference type="InterPro" id="IPR020579">
    <property type="entry name" value="Exonuc_VII_lsu_C"/>
</dbReference>
<keyword evidence="4 5" id="KW-0269">Exonuclease</keyword>
<feature type="domain" description="Exonuclease VII large subunit C-terminal" evidence="8">
    <location>
        <begin position="129"/>
        <end position="439"/>
    </location>
</feature>
<accession>A0ABT7XUN3</accession>
<feature type="domain" description="OB-fold nucleic acid binding" evidence="9">
    <location>
        <begin position="13"/>
        <end position="105"/>
    </location>
</feature>
<protein>
    <recommendedName>
        <fullName evidence="5">Exodeoxyribonuclease 7 large subunit</fullName>
        <ecNumber evidence="5">3.1.11.6</ecNumber>
    </recommendedName>
    <alternativeName>
        <fullName evidence="5">Exodeoxyribonuclease VII large subunit</fullName>
        <shortName evidence="5">Exonuclease VII large subunit</shortName>
    </alternativeName>
</protein>
<name>A0ABT7XUN3_9NEIS</name>
<dbReference type="EMBL" id="JAUEDK010000059">
    <property type="protein sequence ID" value="MDN0077259.1"/>
    <property type="molecule type" value="Genomic_DNA"/>
</dbReference>
<dbReference type="HAMAP" id="MF_00378">
    <property type="entry name" value="Exonuc_7_L"/>
    <property type="match status" value="1"/>
</dbReference>
<evidence type="ECO:0000259" key="8">
    <source>
        <dbReference type="Pfam" id="PF02601"/>
    </source>
</evidence>
<comment type="subcellular location">
    <subcellularLocation>
        <location evidence="5 6">Cytoplasm</location>
    </subcellularLocation>
</comment>
<dbReference type="PANTHER" id="PTHR30008">
    <property type="entry name" value="EXODEOXYRIBONUCLEASE 7 LARGE SUBUNIT"/>
    <property type="match status" value="1"/>
</dbReference>
<feature type="coiled-coil region" evidence="7">
    <location>
        <begin position="270"/>
        <end position="297"/>
    </location>
</feature>
<comment type="function">
    <text evidence="5">Bidirectionally degrades single-stranded DNA into large acid-insoluble oligonucleotides, which are then degraded further into small acid-soluble oligonucleotides.</text>
</comment>
<proteinExistence type="inferred from homology"/>
<evidence type="ECO:0000256" key="3">
    <source>
        <dbReference type="ARBA" id="ARBA00022801"/>
    </source>
</evidence>
<dbReference type="CDD" id="cd04489">
    <property type="entry name" value="ExoVII_LU_OBF"/>
    <property type="match status" value="1"/>
</dbReference>
<keyword evidence="1 5" id="KW-0963">Cytoplasm</keyword>
<evidence type="ECO:0000256" key="7">
    <source>
        <dbReference type="SAM" id="Coils"/>
    </source>
</evidence>
<dbReference type="RefSeq" id="WP_289831902.1">
    <property type="nucleotide sequence ID" value="NZ_JAUEDK010000059.1"/>
</dbReference>
<dbReference type="Gene3D" id="2.40.50.1010">
    <property type="match status" value="1"/>
</dbReference>
<dbReference type="InterPro" id="IPR003753">
    <property type="entry name" value="Exonuc_VII_L"/>
</dbReference>
<evidence type="ECO:0000256" key="6">
    <source>
        <dbReference type="RuleBase" id="RU004355"/>
    </source>
</evidence>
<dbReference type="Pfam" id="PF02601">
    <property type="entry name" value="Exonuc_VII_L"/>
    <property type="match status" value="1"/>
</dbReference>
<dbReference type="InterPro" id="IPR025824">
    <property type="entry name" value="OB-fold_nuc-bd_dom"/>
</dbReference>
<dbReference type="Proteomes" id="UP001168540">
    <property type="component" value="Unassembled WGS sequence"/>
</dbReference>
<keyword evidence="7" id="KW-0175">Coiled coil</keyword>